<accession>A0A2T4A283</accession>
<dbReference type="RefSeq" id="XP_024770760.1">
    <property type="nucleotide sequence ID" value="XM_024913652.1"/>
</dbReference>
<dbReference type="AlphaFoldDB" id="A0A2T4A283"/>
<sequence>MPVPCSSSHVHLLPPSLASSSSTSTPPGFSLIRFPILATHGLKWSGQRACLLVAYARRQCSSPRGEAPKLRLCNTGLLGKSSAPPCEKPQRKHASRQVRCGNG</sequence>
<feature type="region of interest" description="Disordered" evidence="1">
    <location>
        <begin position="80"/>
        <end position="103"/>
    </location>
</feature>
<evidence type="ECO:0000313" key="3">
    <source>
        <dbReference type="Proteomes" id="UP000241690"/>
    </source>
</evidence>
<protein>
    <submittedName>
        <fullName evidence="2">Uncharacterized protein</fullName>
    </submittedName>
</protein>
<gene>
    <name evidence="2" type="ORF">M431DRAFT_234058</name>
</gene>
<evidence type="ECO:0000256" key="1">
    <source>
        <dbReference type="SAM" id="MobiDB-lite"/>
    </source>
</evidence>
<name>A0A2T4A283_TRIHA</name>
<proteinExistence type="predicted"/>
<organism evidence="2 3">
    <name type="scientific">Trichoderma harzianum CBS 226.95</name>
    <dbReference type="NCBI Taxonomy" id="983964"/>
    <lineage>
        <taxon>Eukaryota</taxon>
        <taxon>Fungi</taxon>
        <taxon>Dikarya</taxon>
        <taxon>Ascomycota</taxon>
        <taxon>Pezizomycotina</taxon>
        <taxon>Sordariomycetes</taxon>
        <taxon>Hypocreomycetidae</taxon>
        <taxon>Hypocreales</taxon>
        <taxon>Hypocreaceae</taxon>
        <taxon>Trichoderma</taxon>
    </lineage>
</organism>
<feature type="region of interest" description="Disordered" evidence="1">
    <location>
        <begin position="1"/>
        <end position="26"/>
    </location>
</feature>
<dbReference type="EMBL" id="KZ679686">
    <property type="protein sequence ID" value="PTB51083.1"/>
    <property type="molecule type" value="Genomic_DNA"/>
</dbReference>
<dbReference type="Proteomes" id="UP000241690">
    <property type="component" value="Unassembled WGS sequence"/>
</dbReference>
<keyword evidence="3" id="KW-1185">Reference proteome</keyword>
<reference evidence="2 3" key="1">
    <citation type="submission" date="2016-07" db="EMBL/GenBank/DDBJ databases">
        <title>Multiple horizontal gene transfer events from other fungi enriched the ability of initially mycotrophic Trichoderma (Ascomycota) to feed on dead plant biomass.</title>
        <authorList>
            <consortium name="DOE Joint Genome Institute"/>
            <person name="Aerts A."/>
            <person name="Atanasova L."/>
            <person name="Chenthamara K."/>
            <person name="Zhang J."/>
            <person name="Grujic M."/>
            <person name="Henrissat B."/>
            <person name="Kuo A."/>
            <person name="Salamov A."/>
            <person name="Lipzen A."/>
            <person name="Labutti K."/>
            <person name="Barry K."/>
            <person name="Miao Y."/>
            <person name="Rahimi M.J."/>
            <person name="Shen Q."/>
            <person name="Grigoriev I.V."/>
            <person name="Kubicek C.P."/>
            <person name="Druzhinina I.S."/>
        </authorList>
    </citation>
    <scope>NUCLEOTIDE SEQUENCE [LARGE SCALE GENOMIC DNA]</scope>
    <source>
        <strain evidence="2 3">CBS 226.95</strain>
    </source>
</reference>
<dbReference type="GeneID" id="36622215"/>
<evidence type="ECO:0000313" key="2">
    <source>
        <dbReference type="EMBL" id="PTB51083.1"/>
    </source>
</evidence>